<sequence>MIDLESQWQQILTVVALLMTRMAIAFSVIPIFLGNSIPAFIRIAFVAGLSMALLPVALQDPTVSSLPLTSLLLYVGKEALIGLVLGLIASVGFWALYVAGAIIEYQAGLSFATTIDPMSGQEDSLVGTLFQRMFTALFLIAGGLLSLIGMLFDSYRVWPLGRLQPLASNLAIVQLLITTVLNLVIVAVKVAAPFVIIMLLLEVAVGYLSRFAPQLNVFFVALPLKVLALAFLLLAYGAIVAANGEWLPMMRFDTFLAPLQRATP</sequence>
<feature type="transmembrane region" description="Helical" evidence="7">
    <location>
        <begin position="79"/>
        <end position="103"/>
    </location>
</feature>
<evidence type="ECO:0000313" key="9">
    <source>
        <dbReference type="Proteomes" id="UP000445000"/>
    </source>
</evidence>
<feature type="transmembrane region" description="Helical" evidence="7">
    <location>
        <begin position="39"/>
        <end position="58"/>
    </location>
</feature>
<evidence type="ECO:0000256" key="1">
    <source>
        <dbReference type="ARBA" id="ARBA00004651"/>
    </source>
</evidence>
<keyword evidence="5 7" id="KW-1133">Transmembrane helix</keyword>
<dbReference type="Proteomes" id="UP000445000">
    <property type="component" value="Unassembled WGS sequence"/>
</dbReference>
<feature type="transmembrane region" description="Helical" evidence="7">
    <location>
        <begin position="166"/>
        <end position="185"/>
    </location>
</feature>
<keyword evidence="6 7" id="KW-0472">Membrane</keyword>
<name>A0A829YGC7_9GAMM</name>
<dbReference type="Pfam" id="PF01311">
    <property type="entry name" value="Bac_export_1"/>
    <property type="match status" value="1"/>
</dbReference>
<dbReference type="RefSeq" id="WP_161814028.1">
    <property type="nucleotide sequence ID" value="NZ_BLJN01000004.1"/>
</dbReference>
<dbReference type="NCBIfam" id="TIGR01401">
    <property type="entry name" value="fliR_like_III"/>
    <property type="match status" value="1"/>
</dbReference>
<proteinExistence type="inferred from homology"/>
<reference evidence="9" key="1">
    <citation type="submission" date="2020-01" db="EMBL/GenBank/DDBJ databases">
        <title>'Steroidobacter agaridevorans' sp. nov., agar-degrading bacteria isolated from rhizosphere soils.</title>
        <authorList>
            <person name="Ikenaga M."/>
            <person name="Kataoka M."/>
            <person name="Murouchi A."/>
            <person name="Katsuragi S."/>
            <person name="Sakai M."/>
        </authorList>
    </citation>
    <scope>NUCLEOTIDE SEQUENCE [LARGE SCALE GENOMIC DNA]</scope>
    <source>
        <strain evidence="9">YU21-B</strain>
    </source>
</reference>
<dbReference type="PANTHER" id="PTHR30065:SF1">
    <property type="entry name" value="SURFACE PRESENTATION OF ANTIGENS PROTEIN SPAR"/>
    <property type="match status" value="1"/>
</dbReference>
<keyword evidence="3 7" id="KW-1003">Cell membrane</keyword>
<evidence type="ECO:0000256" key="7">
    <source>
        <dbReference type="RuleBase" id="RU362072"/>
    </source>
</evidence>
<comment type="caution">
    <text evidence="8">The sequence shown here is derived from an EMBL/GenBank/DDBJ whole genome shotgun (WGS) entry which is preliminary data.</text>
</comment>
<dbReference type="InterPro" id="IPR006304">
    <property type="entry name" value="T3SS_SpaR/YscT"/>
</dbReference>
<feature type="transmembrane region" description="Helical" evidence="7">
    <location>
        <begin position="191"/>
        <end position="208"/>
    </location>
</feature>
<dbReference type="PANTHER" id="PTHR30065">
    <property type="entry name" value="FLAGELLAR BIOSYNTHETIC PROTEIN FLIR"/>
    <property type="match status" value="1"/>
</dbReference>
<protein>
    <submittedName>
        <fullName evidence="8">EscT/YscT/HrcT family type III secretion system export apparatus protein</fullName>
    </submittedName>
</protein>
<keyword evidence="4 7" id="KW-0812">Transmembrane</keyword>
<evidence type="ECO:0000256" key="4">
    <source>
        <dbReference type="ARBA" id="ARBA00022692"/>
    </source>
</evidence>
<gene>
    <name evidence="8" type="ORF">GCM10011487_43770</name>
</gene>
<feature type="transmembrane region" description="Helical" evidence="7">
    <location>
        <begin position="215"/>
        <end position="242"/>
    </location>
</feature>
<evidence type="ECO:0000256" key="6">
    <source>
        <dbReference type="ARBA" id="ARBA00023136"/>
    </source>
</evidence>
<evidence type="ECO:0000313" key="8">
    <source>
        <dbReference type="EMBL" id="GFE82377.1"/>
    </source>
</evidence>
<accession>A0A829YGC7</accession>
<comment type="subcellular location">
    <subcellularLocation>
        <location evidence="1 7">Cell membrane</location>
        <topology evidence="1 7">Multi-pass membrane protein</topology>
    </subcellularLocation>
</comment>
<dbReference type="PRINTS" id="PR00953">
    <property type="entry name" value="TYPE3IMRPROT"/>
</dbReference>
<dbReference type="InterPro" id="IPR002010">
    <property type="entry name" value="T3SS_IM_R"/>
</dbReference>
<feature type="transmembrane region" description="Helical" evidence="7">
    <location>
        <begin position="133"/>
        <end position="154"/>
    </location>
</feature>
<feature type="transmembrane region" description="Helical" evidence="7">
    <location>
        <begin position="12"/>
        <end position="33"/>
    </location>
</feature>
<evidence type="ECO:0000256" key="2">
    <source>
        <dbReference type="ARBA" id="ARBA00009772"/>
    </source>
</evidence>
<dbReference type="GO" id="GO:0006605">
    <property type="term" value="P:protein targeting"/>
    <property type="evidence" value="ECO:0007669"/>
    <property type="project" value="UniProtKB-UniRule"/>
</dbReference>
<organism evidence="8 9">
    <name type="scientific">Steroidobacter agaridevorans</name>
    <dbReference type="NCBI Taxonomy" id="2695856"/>
    <lineage>
        <taxon>Bacteria</taxon>
        <taxon>Pseudomonadati</taxon>
        <taxon>Pseudomonadota</taxon>
        <taxon>Gammaproteobacteria</taxon>
        <taxon>Steroidobacterales</taxon>
        <taxon>Steroidobacteraceae</taxon>
        <taxon>Steroidobacter</taxon>
    </lineage>
</organism>
<evidence type="ECO:0000256" key="3">
    <source>
        <dbReference type="ARBA" id="ARBA00022475"/>
    </source>
</evidence>
<comment type="similarity">
    <text evidence="2 7">Belongs to the FliR/MopE/SpaR family.</text>
</comment>
<dbReference type="GO" id="GO:0005886">
    <property type="term" value="C:plasma membrane"/>
    <property type="evidence" value="ECO:0007669"/>
    <property type="project" value="UniProtKB-SubCell"/>
</dbReference>
<keyword evidence="9" id="KW-1185">Reference proteome</keyword>
<dbReference type="AlphaFoldDB" id="A0A829YGC7"/>
<dbReference type="EMBL" id="BLJN01000004">
    <property type="protein sequence ID" value="GFE82377.1"/>
    <property type="molecule type" value="Genomic_DNA"/>
</dbReference>
<evidence type="ECO:0000256" key="5">
    <source>
        <dbReference type="ARBA" id="ARBA00022989"/>
    </source>
</evidence>